<dbReference type="AlphaFoldDB" id="A0AAD4MLI2"/>
<organism evidence="3 4">
    <name type="scientific">Ditylenchus destructor</name>
    <dbReference type="NCBI Taxonomy" id="166010"/>
    <lineage>
        <taxon>Eukaryota</taxon>
        <taxon>Metazoa</taxon>
        <taxon>Ecdysozoa</taxon>
        <taxon>Nematoda</taxon>
        <taxon>Chromadorea</taxon>
        <taxon>Rhabditida</taxon>
        <taxon>Tylenchina</taxon>
        <taxon>Tylenchomorpha</taxon>
        <taxon>Sphaerularioidea</taxon>
        <taxon>Anguinidae</taxon>
        <taxon>Anguininae</taxon>
        <taxon>Ditylenchus</taxon>
    </lineage>
</organism>
<dbReference type="GO" id="GO:0030246">
    <property type="term" value="F:carbohydrate binding"/>
    <property type="evidence" value="ECO:0007669"/>
    <property type="project" value="UniProtKB-KW"/>
</dbReference>
<reference evidence="3" key="1">
    <citation type="submission" date="2022-01" db="EMBL/GenBank/DDBJ databases">
        <title>Genome Sequence Resource for Two Populations of Ditylenchus destructor, the Migratory Endoparasitic Phytonematode.</title>
        <authorList>
            <person name="Zhang H."/>
            <person name="Lin R."/>
            <person name="Xie B."/>
        </authorList>
    </citation>
    <scope>NUCLEOTIDE SEQUENCE</scope>
    <source>
        <strain evidence="3">BazhouSP</strain>
    </source>
</reference>
<dbReference type="SUPFAM" id="SSF49899">
    <property type="entry name" value="Concanavalin A-like lectins/glucanases"/>
    <property type="match status" value="1"/>
</dbReference>
<dbReference type="InterPro" id="IPR001079">
    <property type="entry name" value="Galectin_CRD"/>
</dbReference>
<keyword evidence="1" id="KW-0430">Lectin</keyword>
<evidence type="ECO:0000256" key="1">
    <source>
        <dbReference type="ARBA" id="ARBA00022734"/>
    </source>
</evidence>
<protein>
    <recommendedName>
        <fullName evidence="2">Galectin domain-containing protein</fullName>
    </recommendedName>
</protein>
<dbReference type="Proteomes" id="UP001201812">
    <property type="component" value="Unassembled WGS sequence"/>
</dbReference>
<gene>
    <name evidence="3" type="ORF">DdX_20357</name>
</gene>
<keyword evidence="4" id="KW-1185">Reference proteome</keyword>
<dbReference type="Gene3D" id="2.60.120.200">
    <property type="match status" value="1"/>
</dbReference>
<name>A0AAD4MLI2_9BILA</name>
<proteinExistence type="predicted"/>
<dbReference type="PROSITE" id="PS51304">
    <property type="entry name" value="GALECTIN"/>
    <property type="match status" value="1"/>
</dbReference>
<dbReference type="InterPro" id="IPR013320">
    <property type="entry name" value="ConA-like_dom_sf"/>
</dbReference>
<dbReference type="EMBL" id="JAKKPZ010000565">
    <property type="protein sequence ID" value="KAI1693968.1"/>
    <property type="molecule type" value="Genomic_DNA"/>
</dbReference>
<accession>A0AAD4MLI2</accession>
<evidence type="ECO:0000313" key="4">
    <source>
        <dbReference type="Proteomes" id="UP001201812"/>
    </source>
</evidence>
<feature type="domain" description="Galectin" evidence="2">
    <location>
        <begin position="13"/>
        <end position="161"/>
    </location>
</feature>
<comment type="caution">
    <text evidence="3">The sequence shown here is derived from an EMBL/GenBank/DDBJ whole genome shotgun (WGS) entry which is preliminary data.</text>
</comment>
<evidence type="ECO:0000313" key="3">
    <source>
        <dbReference type="EMBL" id="KAI1693968.1"/>
    </source>
</evidence>
<sequence>MPKLFHPPGWNSPLKDMPMDVEPGMIYWITGHVPKFAKNDLKIYLIAGGKGEFGPGDAMEHCVLEVRAYHREDRITYGSLKSWGEEWNYADATDNPIFYRYQEDDLFNIRFRFTDDFVQVWVNSRMMTMYLYKYTINSYKEITSVWIPENSDLKLRRVVLIKDNITKPYIFRFDPPITKQRQEIVMSGIFMCRKDPKSYLEIILHNETGYPKPGQLDETIHFSIRLQCLDYKISVWSDIVGHPTKRTETHVDMDDLVNGFELSAAVDGEGIKLSYPNHIDPDESPISRITVKSAGVFRLDLLRIQN</sequence>
<evidence type="ECO:0000259" key="2">
    <source>
        <dbReference type="PROSITE" id="PS51304"/>
    </source>
</evidence>